<dbReference type="EMBL" id="MU003520">
    <property type="protein sequence ID" value="KAF2467404.1"/>
    <property type="molecule type" value="Genomic_DNA"/>
</dbReference>
<accession>A0ACB6QK63</accession>
<evidence type="ECO:0000313" key="2">
    <source>
        <dbReference type="Proteomes" id="UP000799755"/>
    </source>
</evidence>
<dbReference type="Proteomes" id="UP000799755">
    <property type="component" value="Unassembled WGS sequence"/>
</dbReference>
<evidence type="ECO:0000313" key="1">
    <source>
        <dbReference type="EMBL" id="KAF2467404.1"/>
    </source>
</evidence>
<name>A0ACB6QK63_9PLEO</name>
<sequence>MTRSRGRRLGGIASAPDAFHFQLPAGRTTHARTRISSRPMTLLNRPVKPRREHILQKGLRPVTDAEGKYDRRVGLKRASATLRVVSWSIAWALFSFTTCPPPISQRSRSACKHPSDFMSQCPSVYRQAFTVSLVSTLRQQIPSRPPTNRSMRNNFCDTHLVYMSLLEEPPCDFEHYQSLLFLTWVTDSGCFLFMQYNLRIVEPSSGYRLQSTAHVLSLTSYSTDKSSLHSEIVIDTWSGLFVRLFVEFDICQRQRLCTHDSESLVDPDSNPISFPPFTIVLLTDASSCHMRNIMQPYCKPLLRASTQNRTTSLRMGSTWNSFCKVRTTTELLRCKTDRARIELEGFHRLSRDQKCCCSCVECFHQNLKRIKVDPCRRPGARES</sequence>
<reference evidence="1" key="1">
    <citation type="journal article" date="2020" name="Stud. Mycol.">
        <title>101 Dothideomycetes genomes: a test case for predicting lifestyles and emergence of pathogens.</title>
        <authorList>
            <person name="Haridas S."/>
            <person name="Albert R."/>
            <person name="Binder M."/>
            <person name="Bloem J."/>
            <person name="Labutti K."/>
            <person name="Salamov A."/>
            <person name="Andreopoulos B."/>
            <person name="Baker S."/>
            <person name="Barry K."/>
            <person name="Bills G."/>
            <person name="Bluhm B."/>
            <person name="Cannon C."/>
            <person name="Castanera R."/>
            <person name="Culley D."/>
            <person name="Daum C."/>
            <person name="Ezra D."/>
            <person name="Gonzalez J."/>
            <person name="Henrissat B."/>
            <person name="Kuo A."/>
            <person name="Liang C."/>
            <person name="Lipzen A."/>
            <person name="Lutzoni F."/>
            <person name="Magnuson J."/>
            <person name="Mondo S."/>
            <person name="Nolan M."/>
            <person name="Ohm R."/>
            <person name="Pangilinan J."/>
            <person name="Park H.-J."/>
            <person name="Ramirez L."/>
            <person name="Alfaro M."/>
            <person name="Sun H."/>
            <person name="Tritt A."/>
            <person name="Yoshinaga Y."/>
            <person name="Zwiers L.-H."/>
            <person name="Turgeon B."/>
            <person name="Goodwin S."/>
            <person name="Spatafora J."/>
            <person name="Crous P."/>
            <person name="Grigoriev I."/>
        </authorList>
    </citation>
    <scope>NUCLEOTIDE SEQUENCE</scope>
    <source>
        <strain evidence="1">ATCC 200398</strain>
    </source>
</reference>
<comment type="caution">
    <text evidence="1">The sequence shown here is derived from an EMBL/GenBank/DDBJ whole genome shotgun (WGS) entry which is preliminary data.</text>
</comment>
<protein>
    <submittedName>
        <fullName evidence="1">Uncharacterized protein</fullName>
    </submittedName>
</protein>
<proteinExistence type="predicted"/>
<keyword evidence="2" id="KW-1185">Reference proteome</keyword>
<gene>
    <name evidence="1" type="ORF">BDR25DRAFT_358527</name>
</gene>
<organism evidence="1 2">
    <name type="scientific">Lindgomyces ingoldianus</name>
    <dbReference type="NCBI Taxonomy" id="673940"/>
    <lineage>
        <taxon>Eukaryota</taxon>
        <taxon>Fungi</taxon>
        <taxon>Dikarya</taxon>
        <taxon>Ascomycota</taxon>
        <taxon>Pezizomycotina</taxon>
        <taxon>Dothideomycetes</taxon>
        <taxon>Pleosporomycetidae</taxon>
        <taxon>Pleosporales</taxon>
        <taxon>Lindgomycetaceae</taxon>
        <taxon>Lindgomyces</taxon>
    </lineage>
</organism>